<organism evidence="15 16">
    <name type="scientific">Vibrio panuliri</name>
    <dbReference type="NCBI Taxonomy" id="1381081"/>
    <lineage>
        <taxon>Bacteria</taxon>
        <taxon>Pseudomonadati</taxon>
        <taxon>Pseudomonadota</taxon>
        <taxon>Gammaproteobacteria</taxon>
        <taxon>Vibrionales</taxon>
        <taxon>Vibrionaceae</taxon>
        <taxon>Vibrio</taxon>
    </lineage>
</organism>
<evidence type="ECO:0000256" key="1">
    <source>
        <dbReference type="ARBA" id="ARBA00004141"/>
    </source>
</evidence>
<keyword evidence="10 12" id="KW-0406">Ion transport</keyword>
<dbReference type="Gene3D" id="1.20.1530.20">
    <property type="match status" value="1"/>
</dbReference>
<feature type="transmembrane region" description="Helical" evidence="12">
    <location>
        <begin position="236"/>
        <end position="255"/>
    </location>
</feature>
<evidence type="ECO:0000256" key="11">
    <source>
        <dbReference type="ARBA" id="ARBA00023136"/>
    </source>
</evidence>
<keyword evidence="9 12" id="KW-1133">Transmembrane helix</keyword>
<dbReference type="RefSeq" id="WP_075716312.1">
    <property type="nucleotide sequence ID" value="NZ_AP019654.1"/>
</dbReference>
<gene>
    <name evidence="12" type="primary">kefB</name>
    <name evidence="15" type="ORF">BIY20_03375</name>
</gene>
<evidence type="ECO:0000256" key="8">
    <source>
        <dbReference type="ARBA" id="ARBA00022958"/>
    </source>
</evidence>
<evidence type="ECO:0000256" key="12">
    <source>
        <dbReference type="HAMAP-Rule" id="MF_01412"/>
    </source>
</evidence>
<feature type="transmembrane region" description="Helical" evidence="12">
    <location>
        <begin position="88"/>
        <end position="110"/>
    </location>
</feature>
<dbReference type="NCBIfam" id="NF002973">
    <property type="entry name" value="PRK03659.1"/>
    <property type="match status" value="1"/>
</dbReference>
<keyword evidence="3 12" id="KW-0050">Antiport</keyword>
<comment type="function">
    <text evidence="12">Pore-forming subunit of a potassium efflux system that confers protection against electrophiles. Catalyzes K(+)/H(+) antiport.</text>
</comment>
<feature type="transmembrane region" description="Helical" evidence="12">
    <location>
        <begin position="57"/>
        <end position="76"/>
    </location>
</feature>
<evidence type="ECO:0000256" key="3">
    <source>
        <dbReference type="ARBA" id="ARBA00022449"/>
    </source>
</evidence>
<dbReference type="Pfam" id="PF00999">
    <property type="entry name" value="Na_H_Exchanger"/>
    <property type="match status" value="1"/>
</dbReference>
<feature type="transmembrane region" description="Helical" evidence="12">
    <location>
        <begin position="183"/>
        <end position="200"/>
    </location>
</feature>
<keyword evidence="2 12" id="KW-0813">Transport</keyword>
<comment type="subcellular location">
    <subcellularLocation>
        <location evidence="12">Cell inner membrane</location>
        <topology evidence="12">Multi-pass membrane protein</topology>
    </subcellularLocation>
    <subcellularLocation>
        <location evidence="1">Membrane</location>
        <topology evidence="1">Multi-pass membrane protein</topology>
    </subcellularLocation>
</comment>
<dbReference type="SUPFAM" id="SSF51735">
    <property type="entry name" value="NAD(P)-binding Rossmann-fold domains"/>
    <property type="match status" value="1"/>
</dbReference>
<protein>
    <recommendedName>
        <fullName evidence="12">Glutathione-regulated potassium-efflux system protein KefB</fullName>
    </recommendedName>
    <alternativeName>
        <fullName evidence="12">K(+)/H(+) antiporter</fullName>
    </alternativeName>
</protein>
<dbReference type="Proteomes" id="UP000186039">
    <property type="component" value="Unassembled WGS sequence"/>
</dbReference>
<dbReference type="InterPro" id="IPR036291">
    <property type="entry name" value="NAD(P)-bd_dom_sf"/>
</dbReference>
<evidence type="ECO:0000313" key="16">
    <source>
        <dbReference type="Proteomes" id="UP000186039"/>
    </source>
</evidence>
<feature type="transmembrane region" description="Helical" evidence="12">
    <location>
        <begin position="293"/>
        <end position="312"/>
    </location>
</feature>
<comment type="similarity">
    <text evidence="12">Belongs to the monovalent cation:proton antiporter 2 (CPA2) transporter (TC 2.A.37) family. KefB subfamily.</text>
</comment>
<reference evidence="15 16" key="1">
    <citation type="submission" date="2016-09" db="EMBL/GenBank/DDBJ databases">
        <title>Genomic Taxonomy of the Vibrionaceae.</title>
        <authorList>
            <person name="Gonzalez-Castillo A."/>
            <person name="Gomez-Gil B."/>
            <person name="Enciso-Ibarra K."/>
        </authorList>
    </citation>
    <scope>NUCLEOTIDE SEQUENCE [LARGE SCALE GENOMIC DNA]</scope>
    <source>
        <strain evidence="15 16">CAIM 1902</strain>
    </source>
</reference>
<sequence>MALESDFLQSSAIFLTAAVVAVPLAQRLGLGSVLGYLLAGVAIGPWGLGLIRDVDAILHFAEFGVVLLLFLIGLELNPKKLWQLRGPILGLGGAQVALTTAFIASVINVMGLSWQVSLTIGMGLALSSTAIALRVIEEQGLTGSETGQSGFAVLLFQDIAVIPMLAMLPLLAGNTTGNWQDGLWMLGGVLGLLVGGHFLLSPLFRYVVASGVRELFTVAALLLVIGIALIMKQLGLSMALGAFLAGVLLAESEYRHELEIAIEPFKGLLLGLFFIAVGMAVNLGLLALHPWTILLSVLALITVKAFLLYALARAAGSRAKSRSRIAAILSQGGEFAFVIFTAAQSQNLLTAEQTAFLLVVVSLSMVTTPLLLMGQERWYALKLNAGDDGAISSDIVDNQPRVIIAGFGRFGQIVGRLLYANKIKLTILESDASQIKLLRKYGYKVFYGDATQLDLLRAAGASKAEAIILCTDSPDEIMQIVDLCKQHFPQLKILARARSRVEAYQLLSHGVDKYSRETFLGALDLGKLALIELGMHPYQAQRAESHFRKLDNAMLKELLPQHNEDRQLAQRAKEARKELEEIFGREMENDQQTKNFWE</sequence>
<evidence type="ECO:0000256" key="6">
    <source>
        <dbReference type="ARBA" id="ARBA00022538"/>
    </source>
</evidence>
<dbReference type="PANTHER" id="PTHR46157:SF4">
    <property type="entry name" value="K(+) EFFLUX ANTIPORTER 3, CHLOROPLASTIC"/>
    <property type="match status" value="1"/>
</dbReference>
<comment type="caution">
    <text evidence="15">The sequence shown here is derived from an EMBL/GenBank/DDBJ whole genome shotgun (WGS) entry which is preliminary data.</text>
</comment>
<evidence type="ECO:0000313" key="15">
    <source>
        <dbReference type="EMBL" id="OLQ85016.1"/>
    </source>
</evidence>
<dbReference type="InterPro" id="IPR006153">
    <property type="entry name" value="Cation/H_exchanger_TM"/>
</dbReference>
<feature type="domain" description="RCK N-terminal" evidence="14">
    <location>
        <begin position="399"/>
        <end position="515"/>
    </location>
</feature>
<feature type="transmembrane region" description="Helical" evidence="12">
    <location>
        <begin position="6"/>
        <end position="26"/>
    </location>
</feature>
<proteinExistence type="inferred from homology"/>
<feature type="transmembrane region" description="Helical" evidence="12">
    <location>
        <begin position="148"/>
        <end position="171"/>
    </location>
</feature>
<dbReference type="PROSITE" id="PS51201">
    <property type="entry name" value="RCK_N"/>
    <property type="match status" value="1"/>
</dbReference>
<keyword evidence="16" id="KW-1185">Reference proteome</keyword>
<dbReference type="Pfam" id="PF02254">
    <property type="entry name" value="TrkA_N"/>
    <property type="match status" value="1"/>
</dbReference>
<evidence type="ECO:0000256" key="9">
    <source>
        <dbReference type="ARBA" id="ARBA00022989"/>
    </source>
</evidence>
<evidence type="ECO:0000259" key="14">
    <source>
        <dbReference type="PROSITE" id="PS51201"/>
    </source>
</evidence>
<feature type="transmembrane region" description="Helical" evidence="12">
    <location>
        <begin position="355"/>
        <end position="373"/>
    </location>
</feature>
<feature type="transmembrane region" description="Helical" evidence="12">
    <location>
        <begin position="33"/>
        <end position="51"/>
    </location>
</feature>
<dbReference type="EMBL" id="MJMH01000228">
    <property type="protein sequence ID" value="OLQ85016.1"/>
    <property type="molecule type" value="Genomic_DNA"/>
</dbReference>
<dbReference type="InterPro" id="IPR020884">
    <property type="entry name" value="K_H_efflux_KefB"/>
</dbReference>
<feature type="transmembrane region" description="Helical" evidence="12">
    <location>
        <begin position="267"/>
        <end position="287"/>
    </location>
</feature>
<keyword evidence="6 12" id="KW-0633">Potassium transport</keyword>
<dbReference type="InterPro" id="IPR003148">
    <property type="entry name" value="RCK_N"/>
</dbReference>
<keyword evidence="8 12" id="KW-0630">Potassium</keyword>
<dbReference type="PANTHER" id="PTHR46157">
    <property type="entry name" value="K(+) EFFLUX ANTIPORTER 3, CHLOROPLASTIC"/>
    <property type="match status" value="1"/>
</dbReference>
<dbReference type="NCBIfam" id="TIGR00932">
    <property type="entry name" value="2a37"/>
    <property type="match status" value="1"/>
</dbReference>
<keyword evidence="4 12" id="KW-1003">Cell membrane</keyword>
<evidence type="ECO:0000256" key="4">
    <source>
        <dbReference type="ARBA" id="ARBA00022475"/>
    </source>
</evidence>
<dbReference type="InterPro" id="IPR004771">
    <property type="entry name" value="K/H_exchanger"/>
</dbReference>
<evidence type="ECO:0000256" key="2">
    <source>
        <dbReference type="ARBA" id="ARBA00022448"/>
    </source>
</evidence>
<keyword evidence="13" id="KW-0175">Coiled coil</keyword>
<name>A0ABX3F8H4_9VIBR</name>
<evidence type="ECO:0000256" key="10">
    <source>
        <dbReference type="ARBA" id="ARBA00023065"/>
    </source>
</evidence>
<evidence type="ECO:0000256" key="7">
    <source>
        <dbReference type="ARBA" id="ARBA00022692"/>
    </source>
</evidence>
<dbReference type="HAMAP" id="MF_01412">
    <property type="entry name" value="K_H_efflux_KefB"/>
    <property type="match status" value="1"/>
</dbReference>
<feature type="transmembrane region" description="Helical" evidence="12">
    <location>
        <begin position="212"/>
        <end position="230"/>
    </location>
</feature>
<keyword evidence="5 12" id="KW-0997">Cell inner membrane</keyword>
<keyword evidence="11 12" id="KW-0472">Membrane</keyword>
<accession>A0ABX3F8H4</accession>
<keyword evidence="7 12" id="KW-0812">Transmembrane</keyword>
<feature type="transmembrane region" description="Helical" evidence="12">
    <location>
        <begin position="324"/>
        <end position="343"/>
    </location>
</feature>
<dbReference type="Gene3D" id="3.40.50.720">
    <property type="entry name" value="NAD(P)-binding Rossmann-like Domain"/>
    <property type="match status" value="1"/>
</dbReference>
<comment type="subunit">
    <text evidence="12">Interacts with the regulatory subunit KefG.</text>
</comment>
<evidence type="ECO:0000256" key="13">
    <source>
        <dbReference type="SAM" id="Coils"/>
    </source>
</evidence>
<feature type="coiled-coil region" evidence="13">
    <location>
        <begin position="562"/>
        <end position="589"/>
    </location>
</feature>
<dbReference type="InterPro" id="IPR038770">
    <property type="entry name" value="Na+/solute_symporter_sf"/>
</dbReference>
<evidence type="ECO:0000256" key="5">
    <source>
        <dbReference type="ARBA" id="ARBA00022519"/>
    </source>
</evidence>